<dbReference type="Gene3D" id="3.30.160.150">
    <property type="entry name" value="Lipoprotein like domain"/>
    <property type="match status" value="1"/>
</dbReference>
<feature type="transmembrane region" description="Helical" evidence="1">
    <location>
        <begin position="7"/>
        <end position="29"/>
    </location>
</feature>
<dbReference type="InterPro" id="IPR007485">
    <property type="entry name" value="LPS_assembly_LptE"/>
</dbReference>
<evidence type="ECO:0000313" key="2">
    <source>
        <dbReference type="EMBL" id="QSV45529.1"/>
    </source>
</evidence>
<dbReference type="Proteomes" id="UP000663651">
    <property type="component" value="Chromosome"/>
</dbReference>
<evidence type="ECO:0000256" key="1">
    <source>
        <dbReference type="SAM" id="Phobius"/>
    </source>
</evidence>
<evidence type="ECO:0000313" key="3">
    <source>
        <dbReference type="Proteomes" id="UP000663651"/>
    </source>
</evidence>
<name>A0ABX7Q2F0_9BACT</name>
<proteinExistence type="predicted"/>
<keyword evidence="1" id="KW-0472">Membrane</keyword>
<organism evidence="2 3">
    <name type="scientific">Geobacter benzoatilyticus</name>
    <dbReference type="NCBI Taxonomy" id="2815309"/>
    <lineage>
        <taxon>Bacteria</taxon>
        <taxon>Pseudomonadati</taxon>
        <taxon>Thermodesulfobacteriota</taxon>
        <taxon>Desulfuromonadia</taxon>
        <taxon>Geobacterales</taxon>
        <taxon>Geobacteraceae</taxon>
        <taxon>Geobacter</taxon>
    </lineage>
</organism>
<dbReference type="Pfam" id="PF04390">
    <property type="entry name" value="LptE"/>
    <property type="match status" value="1"/>
</dbReference>
<keyword evidence="3" id="KW-1185">Reference proteome</keyword>
<sequence>MPTVKGYIARLMALSLAALVISGCGYHVMKPARGGAGLEGKTLEVTIFDNRSFRPNIEAILSDIIVDELVKREGAQLVERGGDIVLSGAIIDYSTSHVSYTAEDEVKEYRAKVTAEVALRNKETGKVIWKGTLTSSQDFPALDDLVFQQNSEDAAIREICRKLAREVYIHLTEDF</sequence>
<protein>
    <submittedName>
        <fullName evidence="2">LptE family protein</fullName>
    </submittedName>
</protein>
<reference evidence="2 3" key="1">
    <citation type="submission" date="2021-03" db="EMBL/GenBank/DDBJ databases">
        <title>Geobacter metallireducens gen. nov. sp. nov., a microorganism capable of coupling the complete oxidation of organic compounds to the reduction of iron and other metals.</title>
        <authorList>
            <person name="Li Y."/>
        </authorList>
    </citation>
    <scope>NUCLEOTIDE SEQUENCE [LARGE SCALE GENOMIC DNA]</scope>
    <source>
        <strain evidence="2 3">Jerry-YX</strain>
    </source>
</reference>
<keyword evidence="1" id="KW-0812">Transmembrane</keyword>
<dbReference type="PROSITE" id="PS51257">
    <property type="entry name" value="PROKAR_LIPOPROTEIN"/>
    <property type="match status" value="1"/>
</dbReference>
<accession>A0ABX7Q2F0</accession>
<dbReference type="EMBL" id="CP071382">
    <property type="protein sequence ID" value="QSV45529.1"/>
    <property type="molecule type" value="Genomic_DNA"/>
</dbReference>
<gene>
    <name evidence="2" type="ORF">JZM60_15645</name>
</gene>
<keyword evidence="1" id="KW-1133">Transmembrane helix</keyword>